<keyword evidence="3" id="KW-1185">Reference proteome</keyword>
<accession>J9VU40</accession>
<proteinExistence type="predicted"/>
<dbReference type="HOGENOM" id="CLU_980114_0_0_1"/>
<keyword evidence="1" id="KW-0732">Signal</keyword>
<gene>
    <name evidence="2" type="ORF">CNAG_07760</name>
</gene>
<protein>
    <recommendedName>
        <fullName evidence="4">Apple domain-containing protein</fullName>
    </recommendedName>
</protein>
<dbReference type="KEGG" id="cng:CNAG_07760"/>
<dbReference type="EMBL" id="CP003828">
    <property type="protein sequence ID" value="AFR96901.1"/>
    <property type="molecule type" value="Genomic_DNA"/>
</dbReference>
<feature type="chain" id="PRO_5003827783" description="Apple domain-containing protein" evidence="1">
    <location>
        <begin position="41"/>
        <end position="284"/>
    </location>
</feature>
<dbReference type="OrthoDB" id="2576597at2759"/>
<evidence type="ECO:0000313" key="3">
    <source>
        <dbReference type="Proteomes" id="UP000010091"/>
    </source>
</evidence>
<dbReference type="VEuPathDB" id="FungiDB:CNAG_07760"/>
<dbReference type="Proteomes" id="UP000010091">
    <property type="component" value="Chromosome 9"/>
</dbReference>
<feature type="signal peptide" evidence="1">
    <location>
        <begin position="1"/>
        <end position="40"/>
    </location>
</feature>
<evidence type="ECO:0000313" key="2">
    <source>
        <dbReference type="EMBL" id="AFR96901.1"/>
    </source>
</evidence>
<organism evidence="2 3">
    <name type="scientific">Cryptococcus neoformans (strain H99 / ATCC 208821 / CBS 10515 / FGSC 9487)</name>
    <name type="common">Cryptococcus neoformans var. grubii serotype A</name>
    <dbReference type="NCBI Taxonomy" id="235443"/>
    <lineage>
        <taxon>Eukaryota</taxon>
        <taxon>Fungi</taxon>
        <taxon>Dikarya</taxon>
        <taxon>Basidiomycota</taxon>
        <taxon>Agaricomycotina</taxon>
        <taxon>Tremellomycetes</taxon>
        <taxon>Tremellales</taxon>
        <taxon>Cryptococcaceae</taxon>
        <taxon>Cryptococcus</taxon>
        <taxon>Cryptococcus neoformans species complex</taxon>
    </lineage>
</organism>
<dbReference type="GeneID" id="23890579"/>
<sequence length="284" mass="31171">MPFSFSSLSHPHPRPAALPQRLSRTTPLLFLFLLIRHTTAQYHHPHRNVHGDGEGDPPRSLYLISHTDFCLFGPPSPLPSNTSSISQINRDVVSWCTDRRHGNRVVPEGTLNGVTYVKTNSWVQVSGTGDFTKINIPAGDQGAQFDSVGNTPDGAVLYTTDDNQAASWVTMISSTIYCVRACSDAQYCPTVYDEMGCYFFTSNGIGWDGVYQDCVGDEGDPPGVYVDEGGQTVTYTQGGGWPTFSIPARRPPGQLFRQALLARQQGARNRWASRGWAGGRRGEQ</sequence>
<reference evidence="2 3" key="1">
    <citation type="journal article" date="2014" name="PLoS Genet.">
        <title>Analysis of the genome and transcriptome of Cryptococcus neoformans var. grubii reveals complex RNA expression and microevolution leading to virulence attenuation.</title>
        <authorList>
            <person name="Janbon G."/>
            <person name="Ormerod K.L."/>
            <person name="Paulet D."/>
            <person name="Byrnes E.J.III."/>
            <person name="Yadav V."/>
            <person name="Chatterjee G."/>
            <person name="Mullapudi N."/>
            <person name="Hon C.C."/>
            <person name="Billmyre R.B."/>
            <person name="Brunel F."/>
            <person name="Bahn Y.S."/>
            <person name="Chen W."/>
            <person name="Chen Y."/>
            <person name="Chow E.W."/>
            <person name="Coppee J.Y."/>
            <person name="Floyd-Averette A."/>
            <person name="Gaillardin C."/>
            <person name="Gerik K.J."/>
            <person name="Goldberg J."/>
            <person name="Gonzalez-Hilarion S."/>
            <person name="Gujja S."/>
            <person name="Hamlin J.L."/>
            <person name="Hsueh Y.P."/>
            <person name="Ianiri G."/>
            <person name="Jones S."/>
            <person name="Kodira C.D."/>
            <person name="Kozubowski L."/>
            <person name="Lam W."/>
            <person name="Marra M."/>
            <person name="Mesner L.D."/>
            <person name="Mieczkowski P.A."/>
            <person name="Moyrand F."/>
            <person name="Nielsen K."/>
            <person name="Proux C."/>
            <person name="Rossignol T."/>
            <person name="Schein J.E."/>
            <person name="Sun S."/>
            <person name="Wollschlaeger C."/>
            <person name="Wood I.A."/>
            <person name="Zeng Q."/>
            <person name="Neuveglise C."/>
            <person name="Newlon C.S."/>
            <person name="Perfect J.R."/>
            <person name="Lodge J.K."/>
            <person name="Idnurm A."/>
            <person name="Stajich J.E."/>
            <person name="Kronstad J.W."/>
            <person name="Sanyal K."/>
            <person name="Heitman J."/>
            <person name="Fraser J.A."/>
            <person name="Cuomo C.A."/>
            <person name="Dietrich F.S."/>
        </authorList>
    </citation>
    <scope>NUCLEOTIDE SEQUENCE [LARGE SCALE GENOMIC DNA]</scope>
    <source>
        <strain evidence="3">H99 / ATCC 208821 / CBS 10515 / FGSC 9487</strain>
    </source>
</reference>
<dbReference type="RefSeq" id="XP_012051878.1">
    <property type="nucleotide sequence ID" value="XM_012196488.1"/>
</dbReference>
<dbReference type="AlphaFoldDB" id="J9VU40"/>
<evidence type="ECO:0008006" key="4">
    <source>
        <dbReference type="Google" id="ProtNLM"/>
    </source>
</evidence>
<evidence type="ECO:0000256" key="1">
    <source>
        <dbReference type="SAM" id="SignalP"/>
    </source>
</evidence>
<name>J9VU40_CRYN9</name>